<dbReference type="STRING" id="1448320.A0A319EH07"/>
<keyword evidence="1" id="KW-0472">Membrane</keyword>
<dbReference type="VEuPathDB" id="FungiDB:BO71DRAFT_393709"/>
<keyword evidence="3" id="KW-1185">Reference proteome</keyword>
<gene>
    <name evidence="2" type="ORF">BO71DRAFT_393709</name>
</gene>
<dbReference type="Proteomes" id="UP000247810">
    <property type="component" value="Unassembled WGS sequence"/>
</dbReference>
<dbReference type="AlphaFoldDB" id="A0A319EH07"/>
<name>A0A319EH07_9EURO</name>
<dbReference type="PANTHER" id="PTHR33973:SF4">
    <property type="entry name" value="OS07G0153300 PROTEIN"/>
    <property type="match status" value="1"/>
</dbReference>
<dbReference type="PANTHER" id="PTHR33973">
    <property type="entry name" value="OS07G0153300 PROTEIN"/>
    <property type="match status" value="1"/>
</dbReference>
<evidence type="ECO:0000313" key="3">
    <source>
        <dbReference type="Proteomes" id="UP000247810"/>
    </source>
</evidence>
<evidence type="ECO:0000313" key="2">
    <source>
        <dbReference type="EMBL" id="PYI00079.1"/>
    </source>
</evidence>
<dbReference type="EMBL" id="KZ825797">
    <property type="protein sequence ID" value="PYI00079.1"/>
    <property type="molecule type" value="Genomic_DNA"/>
</dbReference>
<feature type="transmembrane region" description="Helical" evidence="1">
    <location>
        <begin position="318"/>
        <end position="341"/>
    </location>
</feature>
<accession>A0A319EH07</accession>
<reference evidence="2 3" key="1">
    <citation type="submission" date="2018-02" db="EMBL/GenBank/DDBJ databases">
        <title>The genomes of Aspergillus section Nigri reveals drivers in fungal speciation.</title>
        <authorList>
            <consortium name="DOE Joint Genome Institute"/>
            <person name="Vesth T.C."/>
            <person name="Nybo J."/>
            <person name="Theobald S."/>
            <person name="Brandl J."/>
            <person name="Frisvad J.C."/>
            <person name="Nielsen K.F."/>
            <person name="Lyhne E.K."/>
            <person name="Kogle M.E."/>
            <person name="Kuo A."/>
            <person name="Riley R."/>
            <person name="Clum A."/>
            <person name="Nolan M."/>
            <person name="Lipzen A."/>
            <person name="Salamov A."/>
            <person name="Henrissat B."/>
            <person name="Wiebenga A."/>
            <person name="De vries R.P."/>
            <person name="Grigoriev I.V."/>
            <person name="Mortensen U.H."/>
            <person name="Andersen M.R."/>
            <person name="Baker S.E."/>
        </authorList>
    </citation>
    <scope>NUCLEOTIDE SEQUENCE [LARGE SCALE GENOMIC DNA]</scope>
    <source>
        <strain evidence="2 3">CBS 707.79</strain>
    </source>
</reference>
<sequence>MGAGVCLALLTPILIFLIFLVQALFSTRQLVSLSDKDQTVIGKPLFFPVTFNHMRFIPKKDRFSNRFLLMGVPVGLRCRIGNAVAIDDKSLDLHRPPGEKLTRNRIFSHLSCWFSFDSIRYLHRGSHDLDLREKLDQFLISENQDPSKWPYAYLLAVPQFLGWSRAVVTWWYLYSEARELDAMILEINNSYDEKRNVFLKVNRVSEPQSPQSTELPATSTYLDSRCKVQSLLSNPQSTFYKGIWTKRIFASPFEKVNGQVTNRFMDPLQPESWKFNAPFSNMTTLGESGEVKMATRMTCAETPLDPTQMTTLQLVKFLLRWTLPGTLTTIFIIATAIRIRFTGLMKMMRKPPVRSGSVGRHPTKTELDLEPFFRSYLTHCVETHPDPVEITYLPCRSFSTETIHLRSPSCSDKESSAVGIKHLTIEPAEPEFYTRITTYADMHTALEKETQSTDHEADQSAQRLIVSDSALLGSILESNPSPKTEKQSSGAKSTKVQFLLFLCRAGLRLSFMDDFVLGSLDLDAGERYVSAVIRYSIMERVAFGSEDLLWLYGVVGGLVMRWFMLEGILFVAQL</sequence>
<dbReference type="Pfam" id="PF07103">
    <property type="entry name" value="DUF1365"/>
    <property type="match status" value="1"/>
</dbReference>
<protein>
    <recommendedName>
        <fullName evidence="4">DUF1365-domain-containing protein</fullName>
    </recommendedName>
</protein>
<dbReference type="OrthoDB" id="3340520at2759"/>
<keyword evidence="1" id="KW-0812">Transmembrane</keyword>
<feature type="transmembrane region" description="Helical" evidence="1">
    <location>
        <begin position="548"/>
        <end position="572"/>
    </location>
</feature>
<evidence type="ECO:0008006" key="4">
    <source>
        <dbReference type="Google" id="ProtNLM"/>
    </source>
</evidence>
<evidence type="ECO:0000256" key="1">
    <source>
        <dbReference type="SAM" id="Phobius"/>
    </source>
</evidence>
<organism evidence="2 3">
    <name type="scientific">Aspergillus ellipticus CBS 707.79</name>
    <dbReference type="NCBI Taxonomy" id="1448320"/>
    <lineage>
        <taxon>Eukaryota</taxon>
        <taxon>Fungi</taxon>
        <taxon>Dikarya</taxon>
        <taxon>Ascomycota</taxon>
        <taxon>Pezizomycotina</taxon>
        <taxon>Eurotiomycetes</taxon>
        <taxon>Eurotiomycetidae</taxon>
        <taxon>Eurotiales</taxon>
        <taxon>Aspergillaceae</taxon>
        <taxon>Aspergillus</taxon>
        <taxon>Aspergillus subgen. Circumdati</taxon>
    </lineage>
</organism>
<dbReference type="InterPro" id="IPR010775">
    <property type="entry name" value="DUF1365"/>
</dbReference>
<keyword evidence="1" id="KW-1133">Transmembrane helix</keyword>
<proteinExistence type="predicted"/>